<comment type="similarity">
    <text evidence="10">Belongs to the acyltransferase CrtO family.</text>
</comment>
<evidence type="ECO:0000256" key="10">
    <source>
        <dbReference type="ARBA" id="ARBA00023603"/>
    </source>
</evidence>
<evidence type="ECO:0000256" key="8">
    <source>
        <dbReference type="ARBA" id="ARBA00023315"/>
    </source>
</evidence>
<evidence type="ECO:0000256" key="13">
    <source>
        <dbReference type="SAM" id="Phobius"/>
    </source>
</evidence>
<comment type="pathway">
    <text evidence="9">Carotenoid biosynthesis; staphyloxanthin biosynthesis; staphyloxanthin from farnesyl diphosphate: step 5/5.</text>
</comment>
<dbReference type="Pfam" id="PF18927">
    <property type="entry name" value="CrtO"/>
    <property type="match status" value="1"/>
</dbReference>
<keyword evidence="2" id="KW-1003">Cell membrane</keyword>
<comment type="subcellular location">
    <subcellularLocation>
        <location evidence="1">Cell membrane</location>
        <topology evidence="1">Single-pass membrane protein</topology>
    </subcellularLocation>
</comment>
<evidence type="ECO:0000256" key="11">
    <source>
        <dbReference type="ARBA" id="ARBA00023667"/>
    </source>
</evidence>
<sequence>MKKTFTLILITIFSIAAIYALVRYVRMDGFAFAWALSFLLMLCVSVFTEALKSPLTSAYYEQKEWERKGKIYESLGINFFRKLLVWSGWEKVIRKSFPIENNTSALTKLYYQTKKGELDHLIILLIVLGFNIFVAFSFGVVKSLWLLGLNVFMNLYPIFLQRYNRPRVERAMNLSKRRQHIPVC</sequence>
<keyword evidence="8" id="KW-0012">Acyltransferase</keyword>
<dbReference type="GO" id="GO:0016746">
    <property type="term" value="F:acyltransferase activity"/>
    <property type="evidence" value="ECO:0007669"/>
    <property type="project" value="UniProtKB-KW"/>
</dbReference>
<feature type="transmembrane region" description="Helical" evidence="13">
    <location>
        <begin position="144"/>
        <end position="160"/>
    </location>
</feature>
<accession>A0A1T4TVK0</accession>
<evidence type="ECO:0000256" key="1">
    <source>
        <dbReference type="ARBA" id="ARBA00004162"/>
    </source>
</evidence>
<keyword evidence="5" id="KW-0732">Signal</keyword>
<organism evidence="14 15">
    <name type="scientific">Chitinophaga eiseniae</name>
    <dbReference type="NCBI Taxonomy" id="634771"/>
    <lineage>
        <taxon>Bacteria</taxon>
        <taxon>Pseudomonadati</taxon>
        <taxon>Bacteroidota</taxon>
        <taxon>Chitinophagia</taxon>
        <taxon>Chitinophagales</taxon>
        <taxon>Chitinophagaceae</taxon>
        <taxon>Chitinophaga</taxon>
    </lineage>
</organism>
<evidence type="ECO:0000256" key="2">
    <source>
        <dbReference type="ARBA" id="ARBA00022475"/>
    </source>
</evidence>
<gene>
    <name evidence="14" type="ORF">SAMN04488128_106410</name>
</gene>
<evidence type="ECO:0000256" key="9">
    <source>
        <dbReference type="ARBA" id="ARBA00023588"/>
    </source>
</evidence>
<name>A0A1T4TVK0_9BACT</name>
<keyword evidence="6 13" id="KW-1133">Transmembrane helix</keyword>
<evidence type="ECO:0000256" key="5">
    <source>
        <dbReference type="ARBA" id="ARBA00022729"/>
    </source>
</evidence>
<evidence type="ECO:0000313" key="15">
    <source>
        <dbReference type="Proteomes" id="UP000190367"/>
    </source>
</evidence>
<evidence type="ECO:0000256" key="6">
    <source>
        <dbReference type="ARBA" id="ARBA00022989"/>
    </source>
</evidence>
<keyword evidence="7 13" id="KW-0472">Membrane</keyword>
<dbReference type="InterPro" id="IPR044021">
    <property type="entry name" value="CrtO"/>
</dbReference>
<feature type="transmembrane region" description="Helical" evidence="13">
    <location>
        <begin position="31"/>
        <end position="51"/>
    </location>
</feature>
<keyword evidence="4 13" id="KW-0812">Transmembrane</keyword>
<evidence type="ECO:0000313" key="14">
    <source>
        <dbReference type="EMBL" id="SKA44466.1"/>
    </source>
</evidence>
<dbReference type="OrthoDB" id="669469at2"/>
<keyword evidence="3" id="KW-0808">Transferase</keyword>
<reference evidence="15" key="1">
    <citation type="submission" date="2017-02" db="EMBL/GenBank/DDBJ databases">
        <authorList>
            <person name="Varghese N."/>
            <person name="Submissions S."/>
        </authorList>
    </citation>
    <scope>NUCLEOTIDE SEQUENCE [LARGE SCALE GENOMIC DNA]</scope>
    <source>
        <strain evidence="15">DSM 22224</strain>
    </source>
</reference>
<evidence type="ECO:0000256" key="12">
    <source>
        <dbReference type="ARBA" id="ARBA00025324"/>
    </source>
</evidence>
<proteinExistence type="inferred from homology"/>
<keyword evidence="15" id="KW-1185">Reference proteome</keyword>
<dbReference type="RefSeq" id="WP_078672751.1">
    <property type="nucleotide sequence ID" value="NZ_FUWZ01000006.1"/>
</dbReference>
<comment type="function">
    <text evidence="12">Catalyzes the acylation of glycosyl-4,4'-diaponeurosporenoate, i.e. the esterification of glucose at the C6'' position with the carboxyl group of the C(15) fatty acid 12-methyltetradecanoic acid, to yield staphyloxanthin. This is the last step in the biosynthesis of this orange pigment, present in most staphylococci strains.</text>
</comment>
<feature type="transmembrane region" description="Helical" evidence="13">
    <location>
        <begin position="7"/>
        <end position="25"/>
    </location>
</feature>
<dbReference type="GO" id="GO:0005886">
    <property type="term" value="C:plasma membrane"/>
    <property type="evidence" value="ECO:0007669"/>
    <property type="project" value="UniProtKB-SubCell"/>
</dbReference>
<feature type="transmembrane region" description="Helical" evidence="13">
    <location>
        <begin position="118"/>
        <end position="138"/>
    </location>
</feature>
<dbReference type="EMBL" id="FUWZ01000006">
    <property type="protein sequence ID" value="SKA44466.1"/>
    <property type="molecule type" value="Genomic_DNA"/>
</dbReference>
<dbReference type="UniPathway" id="UPA00029">
    <property type="reaction ID" value="UER00560"/>
</dbReference>
<protein>
    <recommendedName>
        <fullName evidence="11">Glycosyl-4,4'-diaponeurosporenoate acyltransferase</fullName>
    </recommendedName>
</protein>
<evidence type="ECO:0000256" key="7">
    <source>
        <dbReference type="ARBA" id="ARBA00023136"/>
    </source>
</evidence>
<evidence type="ECO:0000256" key="4">
    <source>
        <dbReference type="ARBA" id="ARBA00022692"/>
    </source>
</evidence>
<dbReference type="Proteomes" id="UP000190367">
    <property type="component" value="Unassembled WGS sequence"/>
</dbReference>
<evidence type="ECO:0000256" key="3">
    <source>
        <dbReference type="ARBA" id="ARBA00022679"/>
    </source>
</evidence>
<dbReference type="AlphaFoldDB" id="A0A1T4TVK0"/>